<evidence type="ECO:0000313" key="3">
    <source>
        <dbReference type="Proteomes" id="UP001174909"/>
    </source>
</evidence>
<dbReference type="EMBL" id="CASHTH010003819">
    <property type="protein sequence ID" value="CAI8049816.1"/>
    <property type="molecule type" value="Genomic_DNA"/>
</dbReference>
<feature type="region of interest" description="Disordered" evidence="1">
    <location>
        <begin position="71"/>
        <end position="132"/>
    </location>
</feature>
<feature type="compositionally biased region" description="Low complexity" evidence="1">
    <location>
        <begin position="96"/>
        <end position="130"/>
    </location>
</feature>
<accession>A0AA35TLI2</accession>
<reference evidence="2" key="1">
    <citation type="submission" date="2023-03" db="EMBL/GenBank/DDBJ databases">
        <authorList>
            <person name="Steffen K."/>
            <person name="Cardenas P."/>
        </authorList>
    </citation>
    <scope>NUCLEOTIDE SEQUENCE</scope>
</reference>
<feature type="compositionally biased region" description="Polar residues" evidence="1">
    <location>
        <begin position="79"/>
        <end position="88"/>
    </location>
</feature>
<evidence type="ECO:0000256" key="1">
    <source>
        <dbReference type="SAM" id="MobiDB-lite"/>
    </source>
</evidence>
<organism evidence="2 3">
    <name type="scientific">Geodia barretti</name>
    <name type="common">Barrett's horny sponge</name>
    <dbReference type="NCBI Taxonomy" id="519541"/>
    <lineage>
        <taxon>Eukaryota</taxon>
        <taxon>Metazoa</taxon>
        <taxon>Porifera</taxon>
        <taxon>Demospongiae</taxon>
        <taxon>Heteroscleromorpha</taxon>
        <taxon>Tetractinellida</taxon>
        <taxon>Astrophorina</taxon>
        <taxon>Geodiidae</taxon>
        <taxon>Geodia</taxon>
    </lineage>
</organism>
<comment type="caution">
    <text evidence="2">The sequence shown here is derived from an EMBL/GenBank/DDBJ whole genome shotgun (WGS) entry which is preliminary data.</text>
</comment>
<name>A0AA35TLI2_GEOBA</name>
<protein>
    <submittedName>
        <fullName evidence="2">Uncharacterized protein</fullName>
    </submittedName>
</protein>
<gene>
    <name evidence="2" type="ORF">GBAR_LOCUS27427</name>
</gene>
<evidence type="ECO:0000313" key="2">
    <source>
        <dbReference type="EMBL" id="CAI8049816.1"/>
    </source>
</evidence>
<proteinExistence type="predicted"/>
<keyword evidence="3" id="KW-1185">Reference proteome</keyword>
<dbReference type="Proteomes" id="UP001174909">
    <property type="component" value="Unassembled WGS sequence"/>
</dbReference>
<dbReference type="AlphaFoldDB" id="A0AA35TLI2"/>
<sequence length="165" mass="18537">MSQLDMESLLHYEHHLAACYEAEYLLELSMRREHISEGTASSWGDYDDSSEVRATTYHPYSSSPSFLLSSSGVEEMETENNLTPNFRTSRLKPNESDSLFFNSSLHHHSSNPSSEPSLSSLPLQPSQTLPPIAPLPATHVVCGKRGMVDETEPLRKKMCLQRPEL</sequence>